<evidence type="ECO:0000313" key="1">
    <source>
        <dbReference type="EMBL" id="CAJ2632792.1"/>
    </source>
</evidence>
<comment type="caution">
    <text evidence="1">The sequence shown here is derived from an EMBL/GenBank/DDBJ whole genome shotgun (WGS) entry which is preliminary data.</text>
</comment>
<evidence type="ECO:0000313" key="2">
    <source>
        <dbReference type="Proteomes" id="UP001177021"/>
    </source>
</evidence>
<keyword evidence="2" id="KW-1185">Reference proteome</keyword>
<dbReference type="Proteomes" id="UP001177021">
    <property type="component" value="Unassembled WGS sequence"/>
</dbReference>
<protein>
    <submittedName>
        <fullName evidence="1">Uncharacterized protein</fullName>
    </submittedName>
</protein>
<gene>
    <name evidence="1" type="ORF">MILVUS5_LOCUS4005</name>
</gene>
<sequence length="149" mass="16669">MLPFASNWYTAVFILFEEVVGSTAVFILFYSDMSYLMEKSCAYFVAQTKASNEGVYPIEFDMLVGKMIFTIDKGVKLTSKSDGSFRVKSVCLDPKIIETFVAHGPYVTSVKAMYQLIDVDSDELSDNVDVVPDSQPLIFLERHNCAPSC</sequence>
<dbReference type="EMBL" id="CASHSV030000001">
    <property type="protein sequence ID" value="CAJ2632792.1"/>
    <property type="molecule type" value="Genomic_DNA"/>
</dbReference>
<organism evidence="1 2">
    <name type="scientific">Trifolium pratense</name>
    <name type="common">Red clover</name>
    <dbReference type="NCBI Taxonomy" id="57577"/>
    <lineage>
        <taxon>Eukaryota</taxon>
        <taxon>Viridiplantae</taxon>
        <taxon>Streptophyta</taxon>
        <taxon>Embryophyta</taxon>
        <taxon>Tracheophyta</taxon>
        <taxon>Spermatophyta</taxon>
        <taxon>Magnoliopsida</taxon>
        <taxon>eudicotyledons</taxon>
        <taxon>Gunneridae</taxon>
        <taxon>Pentapetalae</taxon>
        <taxon>rosids</taxon>
        <taxon>fabids</taxon>
        <taxon>Fabales</taxon>
        <taxon>Fabaceae</taxon>
        <taxon>Papilionoideae</taxon>
        <taxon>50 kb inversion clade</taxon>
        <taxon>NPAAA clade</taxon>
        <taxon>Hologalegina</taxon>
        <taxon>IRL clade</taxon>
        <taxon>Trifolieae</taxon>
        <taxon>Trifolium</taxon>
    </lineage>
</organism>
<name>A0ACB0IPI8_TRIPR</name>
<accession>A0ACB0IPI8</accession>
<reference evidence="1" key="1">
    <citation type="submission" date="2023-10" db="EMBL/GenBank/DDBJ databases">
        <authorList>
            <person name="Rodriguez Cubillos JULIANA M."/>
            <person name="De Vega J."/>
        </authorList>
    </citation>
    <scope>NUCLEOTIDE SEQUENCE</scope>
</reference>
<proteinExistence type="predicted"/>